<keyword evidence="2" id="KW-1185">Reference proteome</keyword>
<evidence type="ECO:0000313" key="1">
    <source>
        <dbReference type="EMBL" id="MCU4973938.1"/>
    </source>
</evidence>
<dbReference type="InterPro" id="IPR055944">
    <property type="entry name" value="DUF7522"/>
</dbReference>
<evidence type="ECO:0008006" key="3">
    <source>
        <dbReference type="Google" id="ProtNLM"/>
    </source>
</evidence>
<comment type="caution">
    <text evidence="1">The sequence shown here is derived from an EMBL/GenBank/DDBJ whole genome shotgun (WGS) entry which is preliminary data.</text>
</comment>
<reference evidence="1 2" key="1">
    <citation type="submission" date="2022-09" db="EMBL/GenBank/DDBJ databases">
        <title>Enrichment on poylsaccharides allowed isolation of novel metabolic and taxonomic groups of Haloarchaea.</title>
        <authorList>
            <person name="Sorokin D.Y."/>
            <person name="Elcheninov A.G."/>
            <person name="Khizhniak T.V."/>
            <person name="Kolganova T.V."/>
            <person name="Kublanov I.V."/>
        </authorList>
    </citation>
    <scope>NUCLEOTIDE SEQUENCE [LARGE SCALE GENOMIC DNA]</scope>
    <source>
        <strain evidence="1 2">AArc-m2/3/4</strain>
    </source>
</reference>
<accession>A0ABT2QG80</accession>
<dbReference type="Proteomes" id="UP001320972">
    <property type="component" value="Unassembled WGS sequence"/>
</dbReference>
<dbReference type="Pfam" id="PF24366">
    <property type="entry name" value="DUF7522"/>
    <property type="match status" value="1"/>
</dbReference>
<protein>
    <recommendedName>
        <fullName evidence="3">Halobacterial output domain-containing protein</fullName>
    </recommendedName>
</protein>
<gene>
    <name evidence="1" type="ORF">OB955_14475</name>
</gene>
<dbReference type="EMBL" id="JAOPKB010000008">
    <property type="protein sequence ID" value="MCU4973938.1"/>
    <property type="molecule type" value="Genomic_DNA"/>
</dbReference>
<proteinExistence type="predicted"/>
<evidence type="ECO:0000313" key="2">
    <source>
        <dbReference type="Proteomes" id="UP001320972"/>
    </source>
</evidence>
<name>A0ABT2QG80_9EURY</name>
<organism evidence="1 2">
    <name type="scientific">Natronoglomus mannanivorans</name>
    <dbReference type="NCBI Taxonomy" id="2979990"/>
    <lineage>
        <taxon>Archaea</taxon>
        <taxon>Methanobacteriati</taxon>
        <taxon>Methanobacteriota</taxon>
        <taxon>Stenosarchaea group</taxon>
        <taxon>Halobacteria</taxon>
        <taxon>Halobacteriales</taxon>
        <taxon>Natrialbaceae</taxon>
        <taxon>Natronoglomus</taxon>
    </lineage>
</organism>
<dbReference type="RefSeq" id="WP_338008221.1">
    <property type="nucleotide sequence ID" value="NZ_JAOPKB010000008.1"/>
</dbReference>
<sequence>MAEIETDVQSSLRAIVRYTPNGPEIVETTDTISEENGADASTLELFRAVTDFRFDGTPFGRHEVSIHRFDDILVVHVPDGENAGVVATFEPDADGLNSPIDHLLEFLRDRY</sequence>